<name>A0A841QA81_9BACI</name>
<dbReference type="Gene3D" id="2.20.28.120">
    <property type="entry name" value="Ribosomal protein L33"/>
    <property type="match status" value="1"/>
</dbReference>
<keyword evidence="3 5" id="KW-0687">Ribonucleoprotein</keyword>
<dbReference type="SUPFAM" id="SSF57829">
    <property type="entry name" value="Zn-binding ribosomal proteins"/>
    <property type="match status" value="1"/>
</dbReference>
<dbReference type="AlphaFoldDB" id="A0A841QA81"/>
<dbReference type="HAMAP" id="MF_00294">
    <property type="entry name" value="Ribosomal_bL33"/>
    <property type="match status" value="1"/>
</dbReference>
<dbReference type="RefSeq" id="WP_174497623.1">
    <property type="nucleotide sequence ID" value="NZ_CADDWK010000017.1"/>
</dbReference>
<dbReference type="NCBIfam" id="NF001860">
    <property type="entry name" value="PRK00595.1"/>
    <property type="match status" value="1"/>
</dbReference>
<comment type="similarity">
    <text evidence="1 5">Belongs to the bacterial ribosomal protein bL33 family.</text>
</comment>
<dbReference type="NCBIfam" id="TIGR01023">
    <property type="entry name" value="rpmG_bact"/>
    <property type="match status" value="1"/>
</dbReference>
<dbReference type="InterPro" id="IPR001705">
    <property type="entry name" value="Ribosomal_bL33"/>
</dbReference>
<accession>A0A841QA81</accession>
<keyword evidence="2 5" id="KW-0689">Ribosomal protein</keyword>
<organism evidence="6 7">
    <name type="scientific">Salirhabdus euzebyi</name>
    <dbReference type="NCBI Taxonomy" id="394506"/>
    <lineage>
        <taxon>Bacteria</taxon>
        <taxon>Bacillati</taxon>
        <taxon>Bacillota</taxon>
        <taxon>Bacilli</taxon>
        <taxon>Bacillales</taxon>
        <taxon>Bacillaceae</taxon>
        <taxon>Salirhabdus</taxon>
    </lineage>
</organism>
<dbReference type="PANTHER" id="PTHR43168">
    <property type="entry name" value="50S RIBOSOMAL PROTEIN L33, CHLOROPLASTIC"/>
    <property type="match status" value="1"/>
</dbReference>
<evidence type="ECO:0000256" key="3">
    <source>
        <dbReference type="ARBA" id="ARBA00023274"/>
    </source>
</evidence>
<evidence type="ECO:0000313" key="7">
    <source>
        <dbReference type="Proteomes" id="UP000581688"/>
    </source>
</evidence>
<proteinExistence type="inferred from homology"/>
<evidence type="ECO:0000256" key="4">
    <source>
        <dbReference type="ARBA" id="ARBA00035176"/>
    </source>
</evidence>
<sequence length="48" mass="5745">MRKKIVLACVECQSRNYSTLKNTSDLNRLEMKKYCKRCGEHTIHRETK</sequence>
<dbReference type="InterPro" id="IPR038584">
    <property type="entry name" value="Ribosomal_bL33_sf"/>
</dbReference>
<dbReference type="InterPro" id="IPR011332">
    <property type="entry name" value="Ribosomal_zn-bd"/>
</dbReference>
<dbReference type="GO" id="GO:0005737">
    <property type="term" value="C:cytoplasm"/>
    <property type="evidence" value="ECO:0007669"/>
    <property type="project" value="UniProtKB-ARBA"/>
</dbReference>
<evidence type="ECO:0000256" key="2">
    <source>
        <dbReference type="ARBA" id="ARBA00022980"/>
    </source>
</evidence>
<dbReference type="PANTHER" id="PTHR43168:SF5">
    <property type="entry name" value="LARGE RIBOSOMAL SUBUNIT PROTEIN BL33B"/>
    <property type="match status" value="1"/>
</dbReference>
<dbReference type="EMBL" id="JACHGH010000016">
    <property type="protein sequence ID" value="MBB6455203.1"/>
    <property type="molecule type" value="Genomic_DNA"/>
</dbReference>
<dbReference type="GO" id="GO:1990904">
    <property type="term" value="C:ribonucleoprotein complex"/>
    <property type="evidence" value="ECO:0007669"/>
    <property type="project" value="UniProtKB-KW"/>
</dbReference>
<dbReference type="GO" id="GO:0006412">
    <property type="term" value="P:translation"/>
    <property type="evidence" value="ECO:0007669"/>
    <property type="project" value="UniProtKB-UniRule"/>
</dbReference>
<comment type="caution">
    <text evidence="6">The sequence shown here is derived from an EMBL/GenBank/DDBJ whole genome shotgun (WGS) entry which is preliminary data.</text>
</comment>
<dbReference type="GO" id="GO:0003735">
    <property type="term" value="F:structural constituent of ribosome"/>
    <property type="evidence" value="ECO:0007669"/>
    <property type="project" value="InterPro"/>
</dbReference>
<evidence type="ECO:0000256" key="5">
    <source>
        <dbReference type="HAMAP-Rule" id="MF_00294"/>
    </source>
</evidence>
<evidence type="ECO:0000313" key="6">
    <source>
        <dbReference type="EMBL" id="MBB6455203.1"/>
    </source>
</evidence>
<keyword evidence="7" id="KW-1185">Reference proteome</keyword>
<gene>
    <name evidence="5" type="primary">rpmG</name>
    <name evidence="6" type="ORF">HNQ94_003699</name>
</gene>
<dbReference type="Pfam" id="PF00471">
    <property type="entry name" value="Ribosomal_L33"/>
    <property type="match status" value="1"/>
</dbReference>
<protein>
    <recommendedName>
        <fullName evidence="4 5">Large ribosomal subunit protein bL33</fullName>
    </recommendedName>
</protein>
<dbReference type="Proteomes" id="UP000581688">
    <property type="component" value="Unassembled WGS sequence"/>
</dbReference>
<evidence type="ECO:0000256" key="1">
    <source>
        <dbReference type="ARBA" id="ARBA00007596"/>
    </source>
</evidence>
<dbReference type="NCBIfam" id="NF001764">
    <property type="entry name" value="PRK00504.1"/>
    <property type="match status" value="1"/>
</dbReference>
<reference evidence="6 7" key="1">
    <citation type="submission" date="2020-08" db="EMBL/GenBank/DDBJ databases">
        <title>Genomic Encyclopedia of Type Strains, Phase IV (KMG-IV): sequencing the most valuable type-strain genomes for metagenomic binning, comparative biology and taxonomic classification.</title>
        <authorList>
            <person name="Goeker M."/>
        </authorList>
    </citation>
    <scope>NUCLEOTIDE SEQUENCE [LARGE SCALE GENOMIC DNA]</scope>
    <source>
        <strain evidence="6 7">DSM 19612</strain>
    </source>
</reference>
<dbReference type="GO" id="GO:0005840">
    <property type="term" value="C:ribosome"/>
    <property type="evidence" value="ECO:0007669"/>
    <property type="project" value="UniProtKB-KW"/>
</dbReference>